<dbReference type="OrthoDB" id="10002111at2759"/>
<dbReference type="SUPFAM" id="SSF47266">
    <property type="entry name" value="4-helical cytokines"/>
    <property type="match status" value="1"/>
</dbReference>
<evidence type="ECO:0000313" key="3">
    <source>
        <dbReference type="Proteomes" id="UP000838412"/>
    </source>
</evidence>
<organism evidence="2 3">
    <name type="scientific">Branchiostoma lanceolatum</name>
    <name type="common">Common lancelet</name>
    <name type="synonym">Amphioxus lanceolatum</name>
    <dbReference type="NCBI Taxonomy" id="7740"/>
    <lineage>
        <taxon>Eukaryota</taxon>
        <taxon>Metazoa</taxon>
        <taxon>Chordata</taxon>
        <taxon>Cephalochordata</taxon>
        <taxon>Leptocardii</taxon>
        <taxon>Amphioxiformes</taxon>
        <taxon>Branchiostomatidae</taxon>
        <taxon>Branchiostoma</taxon>
    </lineage>
</organism>
<protein>
    <submittedName>
        <fullName evidence="2">Hypp7415 protein</fullName>
    </submittedName>
</protein>
<keyword evidence="1" id="KW-0732">Signal</keyword>
<name>A0A8J9Z015_BRALA</name>
<keyword evidence="3" id="KW-1185">Reference proteome</keyword>
<feature type="signal peptide" evidence="1">
    <location>
        <begin position="1"/>
        <end position="21"/>
    </location>
</feature>
<dbReference type="Proteomes" id="UP000838412">
    <property type="component" value="Chromosome 14"/>
</dbReference>
<dbReference type="InterPro" id="IPR009079">
    <property type="entry name" value="4_helix_cytokine-like_core"/>
</dbReference>
<dbReference type="AlphaFoldDB" id="A0A8J9Z015"/>
<accession>A0A8J9Z015</accession>
<proteinExistence type="predicted"/>
<dbReference type="EMBL" id="OV696699">
    <property type="protein sequence ID" value="CAH1244991.1"/>
    <property type="molecule type" value="Genomic_DNA"/>
</dbReference>
<reference evidence="2" key="1">
    <citation type="submission" date="2022-01" db="EMBL/GenBank/DDBJ databases">
        <authorList>
            <person name="Braso-Vives M."/>
        </authorList>
    </citation>
    <scope>NUCLEOTIDE SEQUENCE</scope>
</reference>
<evidence type="ECO:0000256" key="1">
    <source>
        <dbReference type="SAM" id="SignalP"/>
    </source>
</evidence>
<sequence length="221" mass="25320">MSSRRKESLLWTLLFVPVVQAVSALPGARYSRLPPRQARSANLNPYRPCHRRGFRQDLQLTERSIIQTNNTMTMMKRDVFCSGSYDTGSIAWDELPTTAYFQDDSGLVPLFRNLSRYQTTITTVIHEARHLDGYSATLRRSMHDTSSVLNNLLYKLNLTMTVAGQLGDPTVPQGWTADPVPLPDVGDDLFDHYIRDFVFFHWLREILALLRGELVTRLQEC</sequence>
<gene>
    <name evidence="2" type="primary">Hypp7415</name>
    <name evidence="2" type="ORF">BLAG_LOCUS7476</name>
</gene>
<feature type="chain" id="PRO_5035423982" evidence="1">
    <location>
        <begin position="22"/>
        <end position="221"/>
    </location>
</feature>
<evidence type="ECO:0000313" key="2">
    <source>
        <dbReference type="EMBL" id="CAH1244991.1"/>
    </source>
</evidence>